<feature type="transmembrane region" description="Helical" evidence="7">
    <location>
        <begin position="125"/>
        <end position="147"/>
    </location>
</feature>
<keyword evidence="3 7" id="KW-0812">Transmembrane</keyword>
<proteinExistence type="predicted"/>
<evidence type="ECO:0000259" key="8">
    <source>
        <dbReference type="Pfam" id="PF06271"/>
    </source>
</evidence>
<dbReference type="InterPro" id="IPR010432">
    <property type="entry name" value="RDD"/>
</dbReference>
<accession>A0AAN1WII6</accession>
<keyword evidence="5 7" id="KW-0472">Membrane</keyword>
<dbReference type="InterPro" id="IPR051791">
    <property type="entry name" value="Pra-immunoreactive"/>
</dbReference>
<feature type="compositionally biased region" description="Basic and acidic residues" evidence="6">
    <location>
        <begin position="9"/>
        <end position="20"/>
    </location>
</feature>
<evidence type="ECO:0000256" key="3">
    <source>
        <dbReference type="ARBA" id="ARBA00022692"/>
    </source>
</evidence>
<name>A0AAN1WII6_9GAMM</name>
<dbReference type="Proteomes" id="UP001320119">
    <property type="component" value="Chromosome"/>
</dbReference>
<feature type="domain" description="RDD" evidence="8">
    <location>
        <begin position="26"/>
        <end position="159"/>
    </location>
</feature>
<organism evidence="9 10">
    <name type="scientific">Marinagarivorans cellulosilyticus</name>
    <dbReference type="NCBI Taxonomy" id="2721545"/>
    <lineage>
        <taxon>Bacteria</taxon>
        <taxon>Pseudomonadati</taxon>
        <taxon>Pseudomonadota</taxon>
        <taxon>Gammaproteobacteria</taxon>
        <taxon>Cellvibrionales</taxon>
        <taxon>Cellvibrionaceae</taxon>
        <taxon>Marinagarivorans</taxon>
    </lineage>
</organism>
<feature type="transmembrane region" description="Helical" evidence="7">
    <location>
        <begin position="36"/>
        <end position="55"/>
    </location>
</feature>
<evidence type="ECO:0000313" key="10">
    <source>
        <dbReference type="Proteomes" id="UP001320119"/>
    </source>
</evidence>
<dbReference type="KEGG" id="marq:MARGE09_P2405"/>
<keyword evidence="10" id="KW-1185">Reference proteome</keyword>
<evidence type="ECO:0000313" key="9">
    <source>
        <dbReference type="EMBL" id="BCD98204.1"/>
    </source>
</evidence>
<evidence type="ECO:0000256" key="7">
    <source>
        <dbReference type="SAM" id="Phobius"/>
    </source>
</evidence>
<keyword evidence="2" id="KW-1003">Cell membrane</keyword>
<sequence length="168" mass="18645">MENNIYDAPKSDLDTNQERHDGGELASRWSRVGASLIDALTIIPITLPLMYFTGAFENMSEGVQPSISYSLAITLVGIILFLMIHGYFLCRDGQTLGKKVLNIKIVTLDGHLPSIATLAKRYGFYWIVPSIPVIGGLLNLVNLLFIFSKSRRCIHDHFGGTKVVYVNT</sequence>
<dbReference type="GO" id="GO:0005886">
    <property type="term" value="C:plasma membrane"/>
    <property type="evidence" value="ECO:0007669"/>
    <property type="project" value="UniProtKB-SubCell"/>
</dbReference>
<evidence type="ECO:0000256" key="6">
    <source>
        <dbReference type="SAM" id="MobiDB-lite"/>
    </source>
</evidence>
<protein>
    <recommendedName>
        <fullName evidence="8">RDD domain-containing protein</fullName>
    </recommendedName>
</protein>
<dbReference type="Pfam" id="PF06271">
    <property type="entry name" value="RDD"/>
    <property type="match status" value="1"/>
</dbReference>
<evidence type="ECO:0000256" key="4">
    <source>
        <dbReference type="ARBA" id="ARBA00022989"/>
    </source>
</evidence>
<comment type="subcellular location">
    <subcellularLocation>
        <location evidence="1">Cell membrane</location>
        <topology evidence="1">Multi-pass membrane protein</topology>
    </subcellularLocation>
</comment>
<dbReference type="PANTHER" id="PTHR36115:SF4">
    <property type="entry name" value="MEMBRANE PROTEIN"/>
    <property type="match status" value="1"/>
</dbReference>
<feature type="region of interest" description="Disordered" evidence="6">
    <location>
        <begin position="1"/>
        <end position="20"/>
    </location>
</feature>
<reference evidence="9 10" key="1">
    <citation type="journal article" date="2022" name="IScience">
        <title>An ultrasensitive nanofiber-based assay for enzymatic hydrolysis and deep-sea microbial degradation of cellulose.</title>
        <authorList>
            <person name="Tsudome M."/>
            <person name="Tachioka M."/>
            <person name="Miyazaki M."/>
            <person name="Uchimura K."/>
            <person name="Tsuda M."/>
            <person name="Takaki Y."/>
            <person name="Deguchi S."/>
        </authorList>
    </citation>
    <scope>NUCLEOTIDE SEQUENCE [LARGE SCALE GENOMIC DNA]</scope>
    <source>
        <strain evidence="9 10">GE09</strain>
    </source>
</reference>
<keyword evidence="4 7" id="KW-1133">Transmembrane helix</keyword>
<evidence type="ECO:0000256" key="1">
    <source>
        <dbReference type="ARBA" id="ARBA00004651"/>
    </source>
</evidence>
<dbReference type="RefSeq" id="WP_236982401.1">
    <property type="nucleotide sequence ID" value="NZ_AP023086.1"/>
</dbReference>
<dbReference type="PANTHER" id="PTHR36115">
    <property type="entry name" value="PROLINE-RICH ANTIGEN HOMOLOG-RELATED"/>
    <property type="match status" value="1"/>
</dbReference>
<evidence type="ECO:0000256" key="5">
    <source>
        <dbReference type="ARBA" id="ARBA00023136"/>
    </source>
</evidence>
<dbReference type="AlphaFoldDB" id="A0AAN1WII6"/>
<gene>
    <name evidence="9" type="ORF">MARGE09_P2405</name>
</gene>
<evidence type="ECO:0000256" key="2">
    <source>
        <dbReference type="ARBA" id="ARBA00022475"/>
    </source>
</evidence>
<feature type="transmembrane region" description="Helical" evidence="7">
    <location>
        <begin position="67"/>
        <end position="89"/>
    </location>
</feature>
<dbReference type="EMBL" id="AP023086">
    <property type="protein sequence ID" value="BCD98204.1"/>
    <property type="molecule type" value="Genomic_DNA"/>
</dbReference>